<evidence type="ECO:0000256" key="7">
    <source>
        <dbReference type="ARBA" id="ARBA00023239"/>
    </source>
</evidence>
<dbReference type="Gene3D" id="3.90.1680.10">
    <property type="entry name" value="SOS response associated peptidase-like"/>
    <property type="match status" value="1"/>
</dbReference>
<accession>A0ABY0IES8</accession>
<dbReference type="PANTHER" id="PTHR13604:SF0">
    <property type="entry name" value="ABASIC SITE PROCESSING PROTEIN HMCES"/>
    <property type="match status" value="1"/>
</dbReference>
<reference evidence="10" key="1">
    <citation type="journal article" date="2019" name="Int. J. Syst. Evol. Microbiol.">
        <title>Halobacteriovorax valvorus sp. nov., a novel prokaryotic predator isolated from coastal seawater of China.</title>
        <authorList>
            <person name="Chen M.-X."/>
        </authorList>
    </citation>
    <scope>NUCLEOTIDE SEQUENCE [LARGE SCALE GENOMIC DNA]</scope>
    <source>
        <strain evidence="10">BL9</strain>
    </source>
</reference>
<dbReference type="SUPFAM" id="SSF143081">
    <property type="entry name" value="BB1717-like"/>
    <property type="match status" value="1"/>
</dbReference>
<evidence type="ECO:0000313" key="10">
    <source>
        <dbReference type="Proteomes" id="UP000443582"/>
    </source>
</evidence>
<comment type="caution">
    <text evidence="9">The sequence shown here is derived from an EMBL/GenBank/DDBJ whole genome shotgun (WGS) entry which is preliminary data.</text>
</comment>
<keyword evidence="6" id="KW-0238">DNA-binding</keyword>
<evidence type="ECO:0000256" key="6">
    <source>
        <dbReference type="ARBA" id="ARBA00023125"/>
    </source>
</evidence>
<keyword evidence="7" id="KW-0456">Lyase</keyword>
<keyword evidence="5" id="KW-0190">Covalent protein-DNA linkage</keyword>
<comment type="similarity">
    <text evidence="1 8">Belongs to the SOS response-associated peptidase family.</text>
</comment>
<gene>
    <name evidence="9" type="ORF">DAY19_11475</name>
</gene>
<keyword evidence="10" id="KW-1185">Reference proteome</keyword>
<evidence type="ECO:0000256" key="1">
    <source>
        <dbReference type="ARBA" id="ARBA00008136"/>
    </source>
</evidence>
<evidence type="ECO:0000313" key="9">
    <source>
        <dbReference type="EMBL" id="RZF20598.1"/>
    </source>
</evidence>
<dbReference type="EMBL" id="QDKL01000003">
    <property type="protein sequence ID" value="RZF20598.1"/>
    <property type="molecule type" value="Genomic_DNA"/>
</dbReference>
<keyword evidence="4 8" id="KW-0378">Hydrolase</keyword>
<dbReference type="EC" id="3.4.-.-" evidence="8"/>
<dbReference type="InterPro" id="IPR003738">
    <property type="entry name" value="SRAP"/>
</dbReference>
<organism evidence="9 10">
    <name type="scientific">Halobacteriovorax vibrionivorans</name>
    <dbReference type="NCBI Taxonomy" id="2152716"/>
    <lineage>
        <taxon>Bacteria</taxon>
        <taxon>Pseudomonadati</taxon>
        <taxon>Bdellovibrionota</taxon>
        <taxon>Bacteriovoracia</taxon>
        <taxon>Bacteriovoracales</taxon>
        <taxon>Halobacteriovoraceae</taxon>
        <taxon>Halobacteriovorax</taxon>
    </lineage>
</organism>
<evidence type="ECO:0000256" key="8">
    <source>
        <dbReference type="RuleBase" id="RU364100"/>
    </source>
</evidence>
<dbReference type="RefSeq" id="WP_115362570.1">
    <property type="nucleotide sequence ID" value="NZ_QDKL01000003.1"/>
</dbReference>
<dbReference type="Pfam" id="PF02586">
    <property type="entry name" value="SRAP"/>
    <property type="match status" value="1"/>
</dbReference>
<proteinExistence type="inferred from homology"/>
<evidence type="ECO:0000256" key="3">
    <source>
        <dbReference type="ARBA" id="ARBA00022763"/>
    </source>
</evidence>
<name>A0ABY0IES8_9BACT</name>
<dbReference type="Proteomes" id="UP000443582">
    <property type="component" value="Unassembled WGS sequence"/>
</dbReference>
<evidence type="ECO:0000256" key="5">
    <source>
        <dbReference type="ARBA" id="ARBA00023124"/>
    </source>
</evidence>
<evidence type="ECO:0000256" key="4">
    <source>
        <dbReference type="ARBA" id="ARBA00022801"/>
    </source>
</evidence>
<keyword evidence="3" id="KW-0227">DNA damage</keyword>
<dbReference type="InterPro" id="IPR036590">
    <property type="entry name" value="SRAP-like"/>
</dbReference>
<protein>
    <recommendedName>
        <fullName evidence="8">Abasic site processing protein</fullName>
        <ecNumber evidence="8">3.4.-.-</ecNumber>
    </recommendedName>
</protein>
<sequence>MCFSIQAASDLKRVSSTMNADFDRLSYNQFKAMQELESKLGADEIKKQLNLKRKPSGSYFKGPDELGRIYPNYFTSVITAQEKKRLISPMRYRIRPNGSSEEIPTKFNVFNARVDSLEKRKTWSPLFMRNHGIVCFDAFYEWVLKDNKKTLIKFKPTNNEFMWAPCLWDEWQSTDGSVKFKSFAIITTDPPNEVEIMGHDRCPIFLNHEYIDDWLNPRDLNPSDAYEILAAQENEKFSYEWPS</sequence>
<evidence type="ECO:0000256" key="2">
    <source>
        <dbReference type="ARBA" id="ARBA00022670"/>
    </source>
</evidence>
<dbReference type="PANTHER" id="PTHR13604">
    <property type="entry name" value="DC12-RELATED"/>
    <property type="match status" value="1"/>
</dbReference>
<keyword evidence="2 8" id="KW-0645">Protease</keyword>